<name>A0ABD3SY19_9LAMI</name>
<feature type="transmembrane region" description="Helical" evidence="1">
    <location>
        <begin position="777"/>
        <end position="797"/>
    </location>
</feature>
<keyword evidence="1" id="KW-1133">Transmembrane helix</keyword>
<reference evidence="4 5" key="1">
    <citation type="submission" date="2024-12" db="EMBL/GenBank/DDBJ databases">
        <title>The unique morphological basis and parallel evolutionary history of personate flowers in Penstemon.</title>
        <authorList>
            <person name="Depatie T.H."/>
            <person name="Wessinger C.A."/>
        </authorList>
    </citation>
    <scope>NUCLEOTIDE SEQUENCE [LARGE SCALE GENOMIC DNA]</scope>
    <source>
        <strain evidence="4">WTNN_2</strain>
        <tissue evidence="4">Leaf</tissue>
    </source>
</reference>
<feature type="transmembrane region" description="Helical" evidence="1">
    <location>
        <begin position="861"/>
        <end position="881"/>
    </location>
</feature>
<dbReference type="EC" id="3.1.-.-" evidence="1"/>
<keyword evidence="1" id="KW-0653">Protein transport</keyword>
<keyword evidence="1" id="KW-0378">Hydrolase</keyword>
<dbReference type="SUPFAM" id="SSF53474">
    <property type="entry name" value="alpha/beta-Hydrolases"/>
    <property type="match status" value="1"/>
</dbReference>
<keyword evidence="1" id="KW-0813">Transport</keyword>
<dbReference type="PANTHER" id="PTHR47346:SF1">
    <property type="entry name" value="GPI INOSITOL-DEACYLASE"/>
    <property type="match status" value="1"/>
</dbReference>
<evidence type="ECO:0000313" key="4">
    <source>
        <dbReference type="EMBL" id="KAL3829529.1"/>
    </source>
</evidence>
<dbReference type="GO" id="GO:0005789">
    <property type="term" value="C:endoplasmic reticulum membrane"/>
    <property type="evidence" value="ECO:0007669"/>
    <property type="project" value="UniProtKB-SubCell"/>
</dbReference>
<evidence type="ECO:0000256" key="2">
    <source>
        <dbReference type="SAM" id="MobiDB-lite"/>
    </source>
</evidence>
<keyword evidence="1" id="KW-0256">Endoplasmic reticulum</keyword>
<gene>
    <name evidence="4" type="ORF">ACJIZ3_018331</name>
</gene>
<sequence>MINGGKLKMRDFKSKFRVAIVVLIAIWIGIAGLYGLSKPISNGCAMTYMYPTYIPISTPKNVSFSKYGLYLYHEGWRHVDFNEHIKQLRGVPLLFIPGNGGSYKQVRSIAAESDRAFQGGPLDGNFYQASPSLGEGVDIDLTEIPLPSKYTSMLDWFAVDLEGEHSAMDGRILQEHAEYVVYAIHRILDLYKESRDARAKEGAPTSGSLPKSVILVGHSMGGFVARAAIVHPHLRKSSVETVLTLSTPHQSPPLALQPSLGDYYAHVNQEWRKGYEVQTSQAGHHLSDPFLSHVVIVSISGGYNDYQVRSKLQSLDGIVPHTHGFMISSTGMKNVWLSMEHQVILWCNQLVVQVSHTLLSLIDTKTSQPFRDVRQRIGIFMKMLHSGIPQDFISSRQLPPVQKANHFPNHNGKGSRVPGTSSCPSNTQWSEDGLEKDLYIQTNTVTVLAMDGRRRWLDIQKLGSDGKNHFVFVTNLSPCSGVRLHLWPERGTSASDFSANKRVLEVTSKMVHIPSGPAPRQIEPGSQTEQASPSAVFWLGPADMHGFRFLTISVAPRPTVSGRPPPATSMGVGQFFNPEDGEQVFSPYRLISSLYLKKEMYLKENHPLTLNLTFSISLGLLPISLSLKTTGCGIKKSEFSDEESGDLETSRLCRLRCFPPVALAYDATSGLHVFPNLYSETIVVDSSPALWASSRESDETTVLLLLDPHCSYKATSGVSVSAAAGRFLIIYFSQIVGLSVSVVFFALMRQAYAWELDQPIPSMLSAVESNLRMPRPFVFLAALPILFAVLFSCLNSQSVAPPISFFIVSILCYVFANGVVVLLISLSQLFFYLAGTAQVKKRWQIWDGSFRSFASTKVVRIIRANSLLITALVAVALVWLVHPALGLFVLLSSHALCCYSAMSSFLMASFRSHVRDKDFYETGNVGGSGSLQFESKYDGEISKLFPVKETHTSSPESTRSYGDTQLELFHHRHGLLVLHLLAASMFVPSLVAWFQRIGVGQSFPWFWDSVLCTGVILHGICDSKPEFNFFLFPIPGIPLWEIRLSFAYLLAGYFSYLSALALAPYRAFYAMAVIGIVSFTFRIIQRRKRKNGETYHRSRKHSHRN</sequence>
<feature type="region of interest" description="Disordered" evidence="2">
    <location>
        <begin position="407"/>
        <end position="428"/>
    </location>
</feature>
<feature type="transmembrane region" description="Helical" evidence="1">
    <location>
        <begin position="975"/>
        <end position="993"/>
    </location>
</feature>
<feature type="transmembrane region" description="Helical" evidence="1">
    <location>
        <begin position="1067"/>
        <end position="1084"/>
    </location>
</feature>
<organism evidence="4 5">
    <name type="scientific">Penstemon smallii</name>
    <dbReference type="NCBI Taxonomy" id="265156"/>
    <lineage>
        <taxon>Eukaryota</taxon>
        <taxon>Viridiplantae</taxon>
        <taxon>Streptophyta</taxon>
        <taxon>Embryophyta</taxon>
        <taxon>Tracheophyta</taxon>
        <taxon>Spermatophyta</taxon>
        <taxon>Magnoliopsida</taxon>
        <taxon>eudicotyledons</taxon>
        <taxon>Gunneridae</taxon>
        <taxon>Pentapetalae</taxon>
        <taxon>asterids</taxon>
        <taxon>lamiids</taxon>
        <taxon>Lamiales</taxon>
        <taxon>Plantaginaceae</taxon>
        <taxon>Cheloneae</taxon>
        <taxon>Penstemon</taxon>
    </lineage>
</organism>
<feature type="transmembrane region" description="Helical" evidence="1">
    <location>
        <begin position="803"/>
        <end position="834"/>
    </location>
</feature>
<protein>
    <recommendedName>
        <fullName evidence="1">GPI inositol-deacylase</fullName>
        <ecNumber evidence="1">3.1.-.-</ecNumber>
    </recommendedName>
</protein>
<keyword evidence="1" id="KW-0472">Membrane</keyword>
<keyword evidence="1" id="KW-0812">Transmembrane</keyword>
<keyword evidence="5" id="KW-1185">Reference proteome</keyword>
<dbReference type="GO" id="GO:0015031">
    <property type="term" value="P:protein transport"/>
    <property type="evidence" value="ECO:0007669"/>
    <property type="project" value="UniProtKB-KW"/>
</dbReference>
<dbReference type="PANTHER" id="PTHR47346">
    <property type="entry name" value="HYDROLASES, ACTING ON ESTER BOND"/>
    <property type="match status" value="1"/>
</dbReference>
<proteinExistence type="inferred from homology"/>
<dbReference type="GO" id="GO:0016787">
    <property type="term" value="F:hydrolase activity"/>
    <property type="evidence" value="ECO:0007669"/>
    <property type="project" value="UniProtKB-KW"/>
</dbReference>
<comment type="subcellular location">
    <subcellularLocation>
        <location evidence="1">Endoplasmic reticulum membrane</location>
    </subcellularLocation>
</comment>
<feature type="compositionally biased region" description="Polar residues" evidence="2">
    <location>
        <begin position="418"/>
        <end position="428"/>
    </location>
</feature>
<evidence type="ECO:0000256" key="1">
    <source>
        <dbReference type="RuleBase" id="RU365011"/>
    </source>
</evidence>
<comment type="caution">
    <text evidence="4">The sequence shown here is derived from an EMBL/GenBank/DDBJ whole genome shotgun (WGS) entry which is preliminary data.</text>
</comment>
<feature type="domain" description="GPI inositol-deacylase PGAP1-like alpha/beta" evidence="3">
    <location>
        <begin position="87"/>
        <end position="360"/>
    </location>
</feature>
<evidence type="ECO:0000259" key="3">
    <source>
        <dbReference type="Pfam" id="PF07819"/>
    </source>
</evidence>
<dbReference type="AlphaFoldDB" id="A0ABD3SY19"/>
<dbReference type="InterPro" id="IPR029058">
    <property type="entry name" value="AB_hydrolase_fold"/>
</dbReference>
<dbReference type="Gene3D" id="3.40.50.1820">
    <property type="entry name" value="alpha/beta hydrolase"/>
    <property type="match status" value="1"/>
</dbReference>
<dbReference type="Pfam" id="PF07819">
    <property type="entry name" value="PGAP1"/>
    <property type="match status" value="1"/>
</dbReference>
<accession>A0ABD3SY19</accession>
<comment type="function">
    <text evidence="1">Involved in inositol deacylation of GPI-anchored proteins which plays important roles in the quality control and ER-associated degradation of GPI-anchored proteins.</text>
</comment>
<comment type="similarity">
    <text evidence="1">Belongs to the GPI inositol-deacylase family.</text>
</comment>
<dbReference type="EMBL" id="JBJXBP010000005">
    <property type="protein sequence ID" value="KAL3829529.1"/>
    <property type="molecule type" value="Genomic_DNA"/>
</dbReference>
<feature type="transmembrane region" description="Helical" evidence="1">
    <location>
        <begin position="887"/>
        <end position="908"/>
    </location>
</feature>
<feature type="transmembrane region" description="Helical" evidence="1">
    <location>
        <begin position="728"/>
        <end position="748"/>
    </location>
</feature>
<evidence type="ECO:0000313" key="5">
    <source>
        <dbReference type="Proteomes" id="UP001634393"/>
    </source>
</evidence>
<dbReference type="InterPro" id="IPR012908">
    <property type="entry name" value="PGAP1-ab_dom-like"/>
</dbReference>
<feature type="transmembrane region" description="Helical" evidence="1">
    <location>
        <begin position="16"/>
        <end position="36"/>
    </location>
</feature>
<dbReference type="Proteomes" id="UP001634393">
    <property type="component" value="Unassembled WGS sequence"/>
</dbReference>